<proteinExistence type="predicted"/>
<organism evidence="2 3">
    <name type="scientific">Crateriforma conspicua</name>
    <dbReference type="NCBI Taxonomy" id="2527996"/>
    <lineage>
        <taxon>Bacteria</taxon>
        <taxon>Pseudomonadati</taxon>
        <taxon>Planctomycetota</taxon>
        <taxon>Planctomycetia</taxon>
        <taxon>Planctomycetales</taxon>
        <taxon>Planctomycetaceae</taxon>
        <taxon>Crateriforma</taxon>
    </lineage>
</organism>
<evidence type="ECO:0000313" key="2">
    <source>
        <dbReference type="EMBL" id="TWT71177.1"/>
    </source>
</evidence>
<evidence type="ECO:0000313" key="3">
    <source>
        <dbReference type="Proteomes" id="UP000317238"/>
    </source>
</evidence>
<dbReference type="RefSeq" id="WP_196784406.1">
    <property type="nucleotide sequence ID" value="NZ_CP036319.1"/>
</dbReference>
<dbReference type="Proteomes" id="UP000317238">
    <property type="component" value="Unassembled WGS sequence"/>
</dbReference>
<accession>A0A5C5Y656</accession>
<comment type="caution">
    <text evidence="2">The sequence shown here is derived from an EMBL/GenBank/DDBJ whole genome shotgun (WGS) entry which is preliminary data.</text>
</comment>
<reference evidence="2 3" key="1">
    <citation type="submission" date="2019-02" db="EMBL/GenBank/DDBJ databases">
        <title>Deep-cultivation of Planctomycetes and their phenomic and genomic characterization uncovers novel biology.</title>
        <authorList>
            <person name="Wiegand S."/>
            <person name="Jogler M."/>
            <person name="Boedeker C."/>
            <person name="Pinto D."/>
            <person name="Vollmers J."/>
            <person name="Rivas-Marin E."/>
            <person name="Kohn T."/>
            <person name="Peeters S.H."/>
            <person name="Heuer A."/>
            <person name="Rast P."/>
            <person name="Oberbeckmann S."/>
            <person name="Bunk B."/>
            <person name="Jeske O."/>
            <person name="Meyerdierks A."/>
            <person name="Storesund J.E."/>
            <person name="Kallscheuer N."/>
            <person name="Luecker S."/>
            <person name="Lage O.M."/>
            <person name="Pohl T."/>
            <person name="Merkel B.J."/>
            <person name="Hornburger P."/>
            <person name="Mueller R.-W."/>
            <person name="Bruemmer F."/>
            <person name="Labrenz M."/>
            <person name="Spormann A.M."/>
            <person name="Op Den Camp H."/>
            <person name="Overmann J."/>
            <person name="Amann R."/>
            <person name="Jetten M.S.M."/>
            <person name="Mascher T."/>
            <person name="Medema M.H."/>
            <person name="Devos D.P."/>
            <person name="Kaster A.-K."/>
            <person name="Ovreas L."/>
            <person name="Rohde M."/>
            <person name="Galperin M.Y."/>
            <person name="Jogler C."/>
        </authorList>
    </citation>
    <scope>NUCLEOTIDE SEQUENCE [LARGE SCALE GENOMIC DNA]</scope>
    <source>
        <strain evidence="2 3">Pan14r</strain>
    </source>
</reference>
<feature type="region of interest" description="Disordered" evidence="1">
    <location>
        <begin position="1"/>
        <end position="29"/>
    </location>
</feature>
<dbReference type="EMBL" id="SJPL01000001">
    <property type="protein sequence ID" value="TWT71177.1"/>
    <property type="molecule type" value="Genomic_DNA"/>
</dbReference>
<gene>
    <name evidence="2" type="ORF">Pan14r_34870</name>
</gene>
<keyword evidence="3" id="KW-1185">Reference proteome</keyword>
<sequence>MQTPDPRQMTAAAQSRGLTGGQEQTGLAGANGKAVSLDVIQAQGTITELRMELNRMQRTIRLTIQARLLHLQGQSCDTLEANQTLATELHELLDSQGLRVQCSECGHPAILRASPRKGSPRGAFVFDHTINGRRTFHGGAGVIPELRLVAKPKRAKATRREPK</sequence>
<feature type="compositionally biased region" description="Polar residues" evidence="1">
    <location>
        <begin position="1"/>
        <end position="25"/>
    </location>
</feature>
<protein>
    <submittedName>
        <fullName evidence="2">Uncharacterized protein</fullName>
    </submittedName>
</protein>
<name>A0A5C5Y656_9PLAN</name>
<evidence type="ECO:0000256" key="1">
    <source>
        <dbReference type="SAM" id="MobiDB-lite"/>
    </source>
</evidence>
<dbReference type="AlphaFoldDB" id="A0A5C5Y656"/>